<feature type="transmembrane region" description="Helical" evidence="1">
    <location>
        <begin position="124"/>
        <end position="140"/>
    </location>
</feature>
<feature type="domain" description="EamA" evidence="2">
    <location>
        <begin position="9"/>
        <end position="141"/>
    </location>
</feature>
<gene>
    <name evidence="3" type="ORF">SDC9_79501</name>
</gene>
<sequence>MSFSMIWPIALVVLSNVFYNVCSKETPAKINPFAALTVTYVIGAMFSALMYFALNRGGSLFREYRSINWSSFVLGFAVVGLEAGSIYMYKAGWNVSSGQLVYSSILAVCLILVGVFAYHETISPTKIVGILVCMLGLFLINR</sequence>
<feature type="transmembrane region" description="Helical" evidence="1">
    <location>
        <begin position="6"/>
        <end position="22"/>
    </location>
</feature>
<evidence type="ECO:0000259" key="2">
    <source>
        <dbReference type="Pfam" id="PF00892"/>
    </source>
</evidence>
<dbReference type="GO" id="GO:0016020">
    <property type="term" value="C:membrane"/>
    <property type="evidence" value="ECO:0007669"/>
    <property type="project" value="InterPro"/>
</dbReference>
<reference evidence="3" key="1">
    <citation type="submission" date="2019-08" db="EMBL/GenBank/DDBJ databases">
        <authorList>
            <person name="Kucharzyk K."/>
            <person name="Murdoch R.W."/>
            <person name="Higgins S."/>
            <person name="Loffler F."/>
        </authorList>
    </citation>
    <scope>NUCLEOTIDE SEQUENCE</scope>
</reference>
<proteinExistence type="predicted"/>
<feature type="transmembrane region" description="Helical" evidence="1">
    <location>
        <begin position="66"/>
        <end position="88"/>
    </location>
</feature>
<dbReference type="InterPro" id="IPR000620">
    <property type="entry name" value="EamA_dom"/>
</dbReference>
<organism evidence="3">
    <name type="scientific">bioreactor metagenome</name>
    <dbReference type="NCBI Taxonomy" id="1076179"/>
    <lineage>
        <taxon>unclassified sequences</taxon>
        <taxon>metagenomes</taxon>
        <taxon>ecological metagenomes</taxon>
    </lineage>
</organism>
<accession>A0A644Z496</accession>
<name>A0A644Z496_9ZZZZ</name>
<protein>
    <recommendedName>
        <fullName evidence="2">EamA domain-containing protein</fullName>
    </recommendedName>
</protein>
<keyword evidence="1" id="KW-1133">Transmembrane helix</keyword>
<dbReference type="SUPFAM" id="SSF103481">
    <property type="entry name" value="Multidrug resistance efflux transporter EmrE"/>
    <property type="match status" value="1"/>
</dbReference>
<dbReference type="Pfam" id="PF00892">
    <property type="entry name" value="EamA"/>
    <property type="match status" value="1"/>
</dbReference>
<feature type="transmembrane region" description="Helical" evidence="1">
    <location>
        <begin position="100"/>
        <end position="118"/>
    </location>
</feature>
<dbReference type="EMBL" id="VSSQ01006506">
    <property type="protein sequence ID" value="MPM32934.1"/>
    <property type="molecule type" value="Genomic_DNA"/>
</dbReference>
<keyword evidence="1" id="KW-0472">Membrane</keyword>
<keyword evidence="1" id="KW-0812">Transmembrane</keyword>
<dbReference type="InterPro" id="IPR037185">
    <property type="entry name" value="EmrE-like"/>
</dbReference>
<dbReference type="AlphaFoldDB" id="A0A644Z496"/>
<comment type="caution">
    <text evidence="3">The sequence shown here is derived from an EMBL/GenBank/DDBJ whole genome shotgun (WGS) entry which is preliminary data.</text>
</comment>
<evidence type="ECO:0000256" key="1">
    <source>
        <dbReference type="SAM" id="Phobius"/>
    </source>
</evidence>
<feature type="transmembrane region" description="Helical" evidence="1">
    <location>
        <begin position="34"/>
        <end position="54"/>
    </location>
</feature>
<evidence type="ECO:0000313" key="3">
    <source>
        <dbReference type="EMBL" id="MPM32934.1"/>
    </source>
</evidence>